<accession>A0A6G0XZG2</accession>
<sequence>MKTLIFPIITYGSESWTLNSSCQRRIEAFEMIAYRRMLRIQWTDHRTNVSVIQELNIHPKTAS</sequence>
<comment type="caution">
    <text evidence="1">The sequence shown here is derived from an EMBL/GenBank/DDBJ whole genome shotgun (WGS) entry which is preliminary data.</text>
</comment>
<keyword evidence="1" id="KW-0418">Kinase</keyword>
<dbReference type="EMBL" id="VUJU01007316">
    <property type="protein sequence ID" value="KAF0746129.1"/>
    <property type="molecule type" value="Genomic_DNA"/>
</dbReference>
<reference evidence="1 2" key="1">
    <citation type="submission" date="2019-08" db="EMBL/GenBank/DDBJ databases">
        <title>Whole genome of Aphis craccivora.</title>
        <authorList>
            <person name="Voronova N.V."/>
            <person name="Shulinski R.S."/>
            <person name="Bandarenka Y.V."/>
            <person name="Zhorov D.G."/>
            <person name="Warner D."/>
        </authorList>
    </citation>
    <scope>NUCLEOTIDE SEQUENCE [LARGE SCALE GENOMIC DNA]</scope>
    <source>
        <strain evidence="1">180601</strain>
        <tissue evidence="1">Whole Body</tissue>
    </source>
</reference>
<dbReference type="Proteomes" id="UP000478052">
    <property type="component" value="Unassembled WGS sequence"/>
</dbReference>
<dbReference type="AlphaFoldDB" id="A0A6G0XZG2"/>
<gene>
    <name evidence="1" type="ORF">FWK35_00031251</name>
</gene>
<proteinExistence type="predicted"/>
<protein>
    <submittedName>
        <fullName evidence="1">Casein kinase I</fullName>
    </submittedName>
</protein>
<evidence type="ECO:0000313" key="1">
    <source>
        <dbReference type="EMBL" id="KAF0746129.1"/>
    </source>
</evidence>
<keyword evidence="2" id="KW-1185">Reference proteome</keyword>
<dbReference type="GO" id="GO:0016301">
    <property type="term" value="F:kinase activity"/>
    <property type="evidence" value="ECO:0007669"/>
    <property type="project" value="UniProtKB-KW"/>
</dbReference>
<organism evidence="1 2">
    <name type="scientific">Aphis craccivora</name>
    <name type="common">Cowpea aphid</name>
    <dbReference type="NCBI Taxonomy" id="307492"/>
    <lineage>
        <taxon>Eukaryota</taxon>
        <taxon>Metazoa</taxon>
        <taxon>Ecdysozoa</taxon>
        <taxon>Arthropoda</taxon>
        <taxon>Hexapoda</taxon>
        <taxon>Insecta</taxon>
        <taxon>Pterygota</taxon>
        <taxon>Neoptera</taxon>
        <taxon>Paraneoptera</taxon>
        <taxon>Hemiptera</taxon>
        <taxon>Sternorrhyncha</taxon>
        <taxon>Aphidomorpha</taxon>
        <taxon>Aphidoidea</taxon>
        <taxon>Aphididae</taxon>
        <taxon>Aphidini</taxon>
        <taxon>Aphis</taxon>
        <taxon>Aphis</taxon>
    </lineage>
</organism>
<name>A0A6G0XZG2_APHCR</name>
<evidence type="ECO:0000313" key="2">
    <source>
        <dbReference type="Proteomes" id="UP000478052"/>
    </source>
</evidence>
<dbReference type="OrthoDB" id="7490433at2759"/>
<keyword evidence="1" id="KW-0808">Transferase</keyword>